<feature type="transmembrane region" description="Helical" evidence="8">
    <location>
        <begin position="144"/>
        <end position="161"/>
    </location>
</feature>
<evidence type="ECO:0000256" key="7">
    <source>
        <dbReference type="SAM" id="MobiDB-lite"/>
    </source>
</evidence>
<feature type="transmembrane region" description="Helical" evidence="8">
    <location>
        <begin position="70"/>
        <end position="89"/>
    </location>
</feature>
<dbReference type="Pfam" id="PF07690">
    <property type="entry name" value="MFS_1"/>
    <property type="match status" value="1"/>
</dbReference>
<proteinExistence type="inferred from homology"/>
<dbReference type="FunFam" id="1.20.1250.20:FF:000284">
    <property type="entry name" value="Siderophore iron transporter mirB"/>
    <property type="match status" value="1"/>
</dbReference>
<reference evidence="9 10" key="1">
    <citation type="journal article" date="2018" name="Evol. Lett.">
        <title>Horizontal gene cluster transfer increased hallucinogenic mushroom diversity.</title>
        <authorList>
            <person name="Reynolds H.T."/>
            <person name="Vijayakumar V."/>
            <person name="Gluck-Thaler E."/>
            <person name="Korotkin H.B."/>
            <person name="Matheny P.B."/>
            <person name="Slot J.C."/>
        </authorList>
    </citation>
    <scope>NUCLEOTIDE SEQUENCE [LARGE SCALE GENOMIC DNA]</scope>
    <source>
        <strain evidence="9 10">2631</strain>
    </source>
</reference>
<dbReference type="STRING" id="93625.A0A409WLI4"/>
<feature type="transmembrane region" description="Helical" evidence="8">
    <location>
        <begin position="448"/>
        <end position="470"/>
    </location>
</feature>
<feature type="transmembrane region" description="Helical" evidence="8">
    <location>
        <begin position="285"/>
        <end position="306"/>
    </location>
</feature>
<keyword evidence="5 8" id="KW-1133">Transmembrane helix</keyword>
<dbReference type="AlphaFoldDB" id="A0A409WLI4"/>
<dbReference type="GO" id="GO:0005886">
    <property type="term" value="C:plasma membrane"/>
    <property type="evidence" value="ECO:0007669"/>
    <property type="project" value="TreeGrafter"/>
</dbReference>
<dbReference type="InParanoid" id="A0A409WLI4"/>
<feature type="transmembrane region" description="Helical" evidence="8">
    <location>
        <begin position="203"/>
        <end position="221"/>
    </location>
</feature>
<comment type="subcellular location">
    <subcellularLocation>
        <location evidence="1">Membrane</location>
        <topology evidence="1">Multi-pass membrane protein</topology>
    </subcellularLocation>
</comment>
<comment type="similarity">
    <text evidence="2">Belongs to the major facilitator superfamily.</text>
</comment>
<feature type="transmembrane region" description="Helical" evidence="8">
    <location>
        <begin position="173"/>
        <end position="191"/>
    </location>
</feature>
<dbReference type="SUPFAM" id="SSF103473">
    <property type="entry name" value="MFS general substrate transporter"/>
    <property type="match status" value="2"/>
</dbReference>
<feature type="transmembrane region" description="Helical" evidence="8">
    <location>
        <begin position="318"/>
        <end position="336"/>
    </location>
</feature>
<evidence type="ECO:0000256" key="1">
    <source>
        <dbReference type="ARBA" id="ARBA00004141"/>
    </source>
</evidence>
<name>A0A409WLI4_PSICY</name>
<evidence type="ECO:0000256" key="2">
    <source>
        <dbReference type="ARBA" id="ARBA00008335"/>
    </source>
</evidence>
<feature type="transmembrane region" description="Helical" evidence="8">
    <location>
        <begin position="562"/>
        <end position="581"/>
    </location>
</feature>
<evidence type="ECO:0000256" key="3">
    <source>
        <dbReference type="ARBA" id="ARBA00022448"/>
    </source>
</evidence>
<dbReference type="GO" id="GO:0022857">
    <property type="term" value="F:transmembrane transporter activity"/>
    <property type="evidence" value="ECO:0007669"/>
    <property type="project" value="InterPro"/>
</dbReference>
<dbReference type="FunCoup" id="A0A409WLI4">
    <property type="interactions" value="11"/>
</dbReference>
<feature type="transmembrane region" description="Helical" evidence="8">
    <location>
        <begin position="233"/>
        <end position="254"/>
    </location>
</feature>
<feature type="transmembrane region" description="Helical" evidence="8">
    <location>
        <begin position="423"/>
        <end position="442"/>
    </location>
</feature>
<dbReference type="InterPro" id="IPR036259">
    <property type="entry name" value="MFS_trans_sf"/>
</dbReference>
<feature type="compositionally biased region" description="Basic and acidic residues" evidence="7">
    <location>
        <begin position="21"/>
        <end position="35"/>
    </location>
</feature>
<feature type="transmembrane region" description="Helical" evidence="8">
    <location>
        <begin position="482"/>
        <end position="509"/>
    </location>
</feature>
<evidence type="ECO:0000256" key="6">
    <source>
        <dbReference type="ARBA" id="ARBA00023136"/>
    </source>
</evidence>
<comment type="caution">
    <text evidence="9">The sequence shown here is derived from an EMBL/GenBank/DDBJ whole genome shotgun (WGS) entry which is preliminary data.</text>
</comment>
<dbReference type="Proteomes" id="UP000283269">
    <property type="component" value="Unassembled WGS sequence"/>
</dbReference>
<dbReference type="OrthoDB" id="2241241at2759"/>
<protein>
    <recommendedName>
        <fullName evidence="11">Major facilitator superfamily (MFS) profile domain-containing protein</fullName>
    </recommendedName>
</protein>
<feature type="transmembrane region" description="Helical" evidence="8">
    <location>
        <begin position="348"/>
        <end position="374"/>
    </location>
</feature>
<keyword evidence="10" id="KW-1185">Reference proteome</keyword>
<dbReference type="EMBL" id="NHYD01003376">
    <property type="protein sequence ID" value="PPQ79385.1"/>
    <property type="molecule type" value="Genomic_DNA"/>
</dbReference>
<dbReference type="PANTHER" id="PTHR23501:SF3">
    <property type="entry name" value="MAJOR FACILITATOR SUPERFAMILY (MFS) PROFILE DOMAIN-CONTAINING PROTEIN"/>
    <property type="match status" value="1"/>
</dbReference>
<feature type="region of interest" description="Disordered" evidence="7">
    <location>
        <begin position="15"/>
        <end position="35"/>
    </location>
</feature>
<evidence type="ECO:0000313" key="10">
    <source>
        <dbReference type="Proteomes" id="UP000283269"/>
    </source>
</evidence>
<evidence type="ECO:0000256" key="8">
    <source>
        <dbReference type="SAM" id="Phobius"/>
    </source>
</evidence>
<evidence type="ECO:0008006" key="11">
    <source>
        <dbReference type="Google" id="ProtNLM"/>
    </source>
</evidence>
<dbReference type="PANTHER" id="PTHR23501">
    <property type="entry name" value="MAJOR FACILITATOR SUPERFAMILY"/>
    <property type="match status" value="1"/>
</dbReference>
<feature type="transmembrane region" description="Helical" evidence="8">
    <location>
        <begin position="109"/>
        <end position="132"/>
    </location>
</feature>
<dbReference type="Gene3D" id="1.20.1250.20">
    <property type="entry name" value="MFS general substrate transporter like domains"/>
    <property type="match status" value="2"/>
</dbReference>
<gene>
    <name evidence="9" type="ORF">CVT25_002655</name>
</gene>
<keyword evidence="6 8" id="KW-0472">Membrane</keyword>
<accession>A0A409WLI4</accession>
<dbReference type="InterPro" id="IPR011701">
    <property type="entry name" value="MFS"/>
</dbReference>
<evidence type="ECO:0000313" key="9">
    <source>
        <dbReference type="EMBL" id="PPQ79385.1"/>
    </source>
</evidence>
<keyword evidence="3" id="KW-0813">Transport</keyword>
<organism evidence="9 10">
    <name type="scientific">Psilocybe cyanescens</name>
    <dbReference type="NCBI Taxonomy" id="93625"/>
    <lineage>
        <taxon>Eukaryota</taxon>
        <taxon>Fungi</taxon>
        <taxon>Dikarya</taxon>
        <taxon>Basidiomycota</taxon>
        <taxon>Agaricomycotina</taxon>
        <taxon>Agaricomycetes</taxon>
        <taxon>Agaricomycetidae</taxon>
        <taxon>Agaricales</taxon>
        <taxon>Agaricineae</taxon>
        <taxon>Strophariaceae</taxon>
        <taxon>Psilocybe</taxon>
    </lineage>
</organism>
<feature type="transmembrane region" description="Helical" evidence="8">
    <location>
        <begin position="394"/>
        <end position="414"/>
    </location>
</feature>
<evidence type="ECO:0000256" key="5">
    <source>
        <dbReference type="ARBA" id="ARBA00022989"/>
    </source>
</evidence>
<evidence type="ECO:0000256" key="4">
    <source>
        <dbReference type="ARBA" id="ARBA00022692"/>
    </source>
</evidence>
<keyword evidence="4 8" id="KW-0812">Transmembrane</keyword>
<sequence>MASVLLSRFRPQADQPIVDSEAEKQSDVESRDGRPIGHVVDEKDAKIIDGEQFTPDAQDGVRKIEAVTTVWTKAALYLAYIMIWIIYFIDSMQQSTTGALTPYVTSSFGQHSTLAATGIVSGIVGGLIKLPLAKILDIWGRPQGYLMMIVLLTVGLVMMAGCKNVETYAAAQVFYWVGYNGLTYTLGIFIADTSTLRNRSFMFAYATSPYLATTWIGGPLADAFLKGPGFRWGFGAFAIITPVITLPLFFVFYLNYGKAEKMGLITRTPSGRTTMQSIKHYAVEFDIIGLFLIVAGLALFLLPFSLYSYQKDTWRSPMIISMIIIGGLLCIAFIFWERYYAPVTFIPYVLLLDRTVFGACILSGTLFVSYYLWATYFFSFLLVVNGLTITEASYVGNTYTMGSCFFALFVGVLIRQTGKFKWLALYFGVPVTILGVGLMIQFRQPDVNIGYVVMCQIFIAFAGGTCVICEQTAAMAATSHQFVAVVLAMEGMFASVGGAIGQAVAGAIWTGTFPQKLLELLPEESKAQWPLIYGSLPVQLSFPMGSPERIAINAAYGYSQKYMCIASVCILGVSWASVALWRDIDVRKFKQVKGTVF</sequence>